<proteinExistence type="predicted"/>
<gene>
    <name evidence="2" type="ORF">J3U87_34570</name>
</gene>
<dbReference type="AlphaFoldDB" id="A0A8A4TL62"/>
<reference evidence="2" key="1">
    <citation type="submission" date="2021-03" db="EMBL/GenBank/DDBJ databases">
        <title>Acanthopleuribacteraceae sp. M133.</title>
        <authorList>
            <person name="Wang G."/>
        </authorList>
    </citation>
    <scope>NUCLEOTIDE SEQUENCE</scope>
    <source>
        <strain evidence="2">M133</strain>
    </source>
</reference>
<dbReference type="KEGG" id="scor:J3U87_34570"/>
<dbReference type="EMBL" id="CP071793">
    <property type="protein sequence ID" value="QTD50739.1"/>
    <property type="molecule type" value="Genomic_DNA"/>
</dbReference>
<dbReference type="RefSeq" id="WP_237380686.1">
    <property type="nucleotide sequence ID" value="NZ_CP071793.1"/>
</dbReference>
<evidence type="ECO:0000313" key="3">
    <source>
        <dbReference type="Proteomes" id="UP000663929"/>
    </source>
</evidence>
<feature type="region of interest" description="Disordered" evidence="1">
    <location>
        <begin position="1"/>
        <end position="53"/>
    </location>
</feature>
<evidence type="ECO:0000313" key="2">
    <source>
        <dbReference type="EMBL" id="QTD50739.1"/>
    </source>
</evidence>
<dbReference type="Proteomes" id="UP000663929">
    <property type="component" value="Chromosome"/>
</dbReference>
<evidence type="ECO:0000256" key="1">
    <source>
        <dbReference type="SAM" id="MobiDB-lite"/>
    </source>
</evidence>
<protein>
    <submittedName>
        <fullName evidence="2">Uncharacterized protein</fullName>
    </submittedName>
</protein>
<sequence length="176" mass="19533">MDKTLCTNALPLASSHHGESPFGLPSPDAHQTADDQPQSELQDPKQQRRVIGRPMKYRPFIEALEDDVVYTPASIIDWGYEKGVLLKEPGSKEGRSQRVKVRHSLARFSKNHGFPDEGDGVIRRKGQQPARGWKGSRWKASLRKVEPGTPNHTKPSEEPLPTASVNKTPVCIPAIV</sequence>
<keyword evidence="3" id="KW-1185">Reference proteome</keyword>
<accession>A0A8A4TL62</accession>
<feature type="region of interest" description="Disordered" evidence="1">
    <location>
        <begin position="109"/>
        <end position="167"/>
    </location>
</feature>
<organism evidence="2 3">
    <name type="scientific">Sulfidibacter corallicola</name>
    <dbReference type="NCBI Taxonomy" id="2818388"/>
    <lineage>
        <taxon>Bacteria</taxon>
        <taxon>Pseudomonadati</taxon>
        <taxon>Acidobacteriota</taxon>
        <taxon>Holophagae</taxon>
        <taxon>Acanthopleuribacterales</taxon>
        <taxon>Acanthopleuribacteraceae</taxon>
        <taxon>Sulfidibacter</taxon>
    </lineage>
</organism>
<name>A0A8A4TL62_SULCO</name>